<organism evidence="1 2">
    <name type="scientific">Schistosoma margrebowiei</name>
    <dbReference type="NCBI Taxonomy" id="48269"/>
    <lineage>
        <taxon>Eukaryota</taxon>
        <taxon>Metazoa</taxon>
        <taxon>Spiralia</taxon>
        <taxon>Lophotrochozoa</taxon>
        <taxon>Platyhelminthes</taxon>
        <taxon>Trematoda</taxon>
        <taxon>Digenea</taxon>
        <taxon>Strigeidida</taxon>
        <taxon>Schistosomatoidea</taxon>
        <taxon>Schistosomatidae</taxon>
        <taxon>Schistosoma</taxon>
    </lineage>
</organism>
<dbReference type="Proteomes" id="UP000277204">
    <property type="component" value="Unassembled WGS sequence"/>
</dbReference>
<dbReference type="AlphaFoldDB" id="A0A183LWC9"/>
<evidence type="ECO:0000313" key="2">
    <source>
        <dbReference type="Proteomes" id="UP000277204"/>
    </source>
</evidence>
<dbReference type="EMBL" id="UZAI01003423">
    <property type="protein sequence ID" value="VDO79659.1"/>
    <property type="molecule type" value="Genomic_DNA"/>
</dbReference>
<proteinExistence type="predicted"/>
<gene>
    <name evidence="1" type="ORF">SMRZ_LOCUS8103</name>
</gene>
<sequence>MEDIRTKKRAEIALDHYLLAAMMKLKPKKHRTMRRATSQMLDTGFLRDTDKLNKFKIALSNKFQAVHDLLDGEGTNQESKWKGIKEAITSTFHEALGHKKHHHKE</sequence>
<accession>A0A183LWC9</accession>
<evidence type="ECO:0000313" key="1">
    <source>
        <dbReference type="EMBL" id="VDO79659.1"/>
    </source>
</evidence>
<protein>
    <submittedName>
        <fullName evidence="1">Uncharacterized protein</fullName>
    </submittedName>
</protein>
<name>A0A183LWC9_9TREM</name>
<keyword evidence="2" id="KW-1185">Reference proteome</keyword>
<reference evidence="1 2" key="1">
    <citation type="submission" date="2018-11" db="EMBL/GenBank/DDBJ databases">
        <authorList>
            <consortium name="Pathogen Informatics"/>
        </authorList>
    </citation>
    <scope>NUCLEOTIDE SEQUENCE [LARGE SCALE GENOMIC DNA]</scope>
    <source>
        <strain evidence="1 2">Zambia</strain>
    </source>
</reference>